<dbReference type="RefSeq" id="XP_008812158.2">
    <property type="nucleotide sequence ID" value="XM_008813936.3"/>
</dbReference>
<protein>
    <submittedName>
        <fullName evidence="14">Early nodulin-like protein 2</fullName>
    </submittedName>
</protein>
<dbReference type="InterPro" id="IPR003245">
    <property type="entry name" value="Phytocyanin_dom"/>
</dbReference>
<keyword evidence="6" id="KW-0325">Glycoprotein</keyword>
<evidence type="ECO:0000256" key="1">
    <source>
        <dbReference type="ARBA" id="ARBA00004589"/>
    </source>
</evidence>
<feature type="chain" id="PRO_5034026858" evidence="11">
    <location>
        <begin position="27"/>
        <end position="278"/>
    </location>
</feature>
<feature type="compositionally biased region" description="Polar residues" evidence="10">
    <location>
        <begin position="249"/>
        <end position="259"/>
    </location>
</feature>
<feature type="region of interest" description="Disordered" evidence="10">
    <location>
        <begin position="132"/>
        <end position="259"/>
    </location>
</feature>
<comment type="subcellular location">
    <subcellularLocation>
        <location evidence="9">Endomembrane system</location>
        <topology evidence="9">Lipid-anchor</topology>
    </subcellularLocation>
    <subcellularLocation>
        <location evidence="1">Membrane</location>
        <topology evidence="1">Lipid-anchor</topology>
        <topology evidence="1">GPI-anchor</topology>
    </subcellularLocation>
</comment>
<dbReference type="Gene3D" id="2.60.40.420">
    <property type="entry name" value="Cupredoxins - blue copper proteins"/>
    <property type="match status" value="1"/>
</dbReference>
<keyword evidence="3 11" id="KW-0732">Signal</keyword>
<organism evidence="13 14">
    <name type="scientific">Phoenix dactylifera</name>
    <name type="common">Date palm</name>
    <dbReference type="NCBI Taxonomy" id="42345"/>
    <lineage>
        <taxon>Eukaryota</taxon>
        <taxon>Viridiplantae</taxon>
        <taxon>Streptophyta</taxon>
        <taxon>Embryophyta</taxon>
        <taxon>Tracheophyta</taxon>
        <taxon>Spermatophyta</taxon>
        <taxon>Magnoliopsida</taxon>
        <taxon>Liliopsida</taxon>
        <taxon>Arecaceae</taxon>
        <taxon>Coryphoideae</taxon>
        <taxon>Phoeniceae</taxon>
        <taxon>Phoenix</taxon>
    </lineage>
</organism>
<keyword evidence="4" id="KW-0472">Membrane</keyword>
<dbReference type="Pfam" id="PF02298">
    <property type="entry name" value="Cu_bind_like"/>
    <property type="match status" value="1"/>
</dbReference>
<dbReference type="InterPro" id="IPR039391">
    <property type="entry name" value="Phytocyanin-like"/>
</dbReference>
<dbReference type="PANTHER" id="PTHR33021">
    <property type="entry name" value="BLUE COPPER PROTEIN"/>
    <property type="match status" value="1"/>
</dbReference>
<evidence type="ECO:0000313" key="14">
    <source>
        <dbReference type="RefSeq" id="XP_008812158.2"/>
    </source>
</evidence>
<keyword evidence="2" id="KW-0336">GPI-anchor</keyword>
<evidence type="ECO:0000256" key="2">
    <source>
        <dbReference type="ARBA" id="ARBA00022622"/>
    </source>
</evidence>
<dbReference type="GeneID" id="103723118"/>
<dbReference type="AlphaFoldDB" id="A0A8B7D379"/>
<evidence type="ECO:0000256" key="6">
    <source>
        <dbReference type="ARBA" id="ARBA00023180"/>
    </source>
</evidence>
<evidence type="ECO:0000256" key="7">
    <source>
        <dbReference type="ARBA" id="ARBA00023288"/>
    </source>
</evidence>
<dbReference type="PRINTS" id="PR01217">
    <property type="entry name" value="PRICHEXTENSN"/>
</dbReference>
<feature type="compositionally biased region" description="Pro residues" evidence="10">
    <location>
        <begin position="135"/>
        <end position="216"/>
    </location>
</feature>
<evidence type="ECO:0000256" key="5">
    <source>
        <dbReference type="ARBA" id="ARBA00023157"/>
    </source>
</evidence>
<dbReference type="FunFam" id="2.60.40.420:FF:000010">
    <property type="entry name" value="Early nodulin-like protein 1"/>
    <property type="match status" value="1"/>
</dbReference>
<dbReference type="Proteomes" id="UP000228380">
    <property type="component" value="Chromosome 4"/>
</dbReference>
<evidence type="ECO:0000313" key="13">
    <source>
        <dbReference type="Proteomes" id="UP000228380"/>
    </source>
</evidence>
<evidence type="ECO:0000259" key="12">
    <source>
        <dbReference type="PROSITE" id="PS51485"/>
    </source>
</evidence>
<evidence type="ECO:0000256" key="10">
    <source>
        <dbReference type="SAM" id="MobiDB-lite"/>
    </source>
</evidence>
<dbReference type="GO" id="GO:0012505">
    <property type="term" value="C:endomembrane system"/>
    <property type="evidence" value="ECO:0007669"/>
    <property type="project" value="UniProtKB-SubCell"/>
</dbReference>
<reference evidence="14" key="2">
    <citation type="submission" date="2025-08" db="UniProtKB">
        <authorList>
            <consortium name="RefSeq"/>
        </authorList>
    </citation>
    <scope>IDENTIFICATION</scope>
    <source>
        <tissue evidence="14">Young leaves</tissue>
    </source>
</reference>
<reference evidence="13" key="1">
    <citation type="journal article" date="2019" name="Nat. Commun.">
        <title>Genome-wide association mapping of date palm fruit traits.</title>
        <authorList>
            <person name="Hazzouri K.M."/>
            <person name="Gros-Balthazard M."/>
            <person name="Flowers J.M."/>
            <person name="Copetti D."/>
            <person name="Lemansour A."/>
            <person name="Lebrun M."/>
            <person name="Masmoudi K."/>
            <person name="Ferrand S."/>
            <person name="Dhar M.I."/>
            <person name="Fresquez Z.A."/>
            <person name="Rosas U."/>
            <person name="Zhang J."/>
            <person name="Talag J."/>
            <person name="Lee S."/>
            <person name="Kudrna D."/>
            <person name="Powell R.F."/>
            <person name="Leitch I.J."/>
            <person name="Krueger R.R."/>
            <person name="Wing R.A."/>
            <person name="Amiri K.M.A."/>
            <person name="Purugganan M.D."/>
        </authorList>
    </citation>
    <scope>NUCLEOTIDE SEQUENCE [LARGE SCALE GENOMIC DNA]</scope>
    <source>
        <strain evidence="13">cv. Khalas</strain>
    </source>
</reference>
<dbReference type="PROSITE" id="PS51485">
    <property type="entry name" value="PHYTOCYANIN"/>
    <property type="match status" value="1"/>
</dbReference>
<feature type="compositionally biased region" description="Pro residues" evidence="10">
    <location>
        <begin position="234"/>
        <end position="246"/>
    </location>
</feature>
<keyword evidence="13" id="KW-1185">Reference proteome</keyword>
<dbReference type="KEGG" id="pda:103723118"/>
<dbReference type="PANTHER" id="PTHR33021:SF14">
    <property type="entry name" value="OS01G0272700 PROTEIN"/>
    <property type="match status" value="1"/>
</dbReference>
<keyword evidence="5" id="KW-1015">Disulfide bond</keyword>
<evidence type="ECO:0000256" key="8">
    <source>
        <dbReference type="ARBA" id="ARBA00035011"/>
    </source>
</evidence>
<dbReference type="GO" id="GO:0098552">
    <property type="term" value="C:side of membrane"/>
    <property type="evidence" value="ECO:0007669"/>
    <property type="project" value="UniProtKB-KW"/>
</dbReference>
<accession>A0A8B7D379</accession>
<feature type="compositionally biased region" description="Low complexity" evidence="10">
    <location>
        <begin position="217"/>
        <end position="229"/>
    </location>
</feature>
<name>A0A8B7D379_PHODC</name>
<feature type="domain" description="Phytocyanin" evidence="12">
    <location>
        <begin position="27"/>
        <end position="128"/>
    </location>
</feature>
<keyword evidence="7" id="KW-0449">Lipoprotein</keyword>
<dbReference type="SUPFAM" id="SSF49503">
    <property type="entry name" value="Cupredoxins"/>
    <property type="match status" value="1"/>
</dbReference>
<evidence type="ECO:0000256" key="11">
    <source>
        <dbReference type="SAM" id="SignalP"/>
    </source>
</evidence>
<dbReference type="InterPro" id="IPR008972">
    <property type="entry name" value="Cupredoxin"/>
</dbReference>
<evidence type="ECO:0000256" key="3">
    <source>
        <dbReference type="ARBA" id="ARBA00022729"/>
    </source>
</evidence>
<sequence length="278" mass="28494">METSKSSAGFLLLLGVVIGLVSSSEAYVFYVGGRNGWGLKPTEDYGSWAARNRFQVNDTLVFKYEKGNDSVLVVKKEDYDSCNLTNPIQRLDDGNSVFKFDRSGPFYFISGTGDRCQKGEKLMVVVLAVRNKTPTQPPTSPAPSLSPSPTPSPKPPTSSPAPSPSIPVPSPSTQPPTSPAPSLPPSPTPSPKPPTSSPAPSPSIPVPSPSSSPVPSPSSSTSPSPSSPGSGPGAAPPPPGATPAPSPSENRSTASPSSVLSKVSFGLAALVLGCAFIN</sequence>
<comment type="similarity">
    <text evidence="8">Belongs to the early nodulin-like (ENODL) family.</text>
</comment>
<dbReference type="GO" id="GO:0009055">
    <property type="term" value="F:electron transfer activity"/>
    <property type="evidence" value="ECO:0007669"/>
    <property type="project" value="InterPro"/>
</dbReference>
<proteinExistence type="inferred from homology"/>
<dbReference type="InterPro" id="IPR041846">
    <property type="entry name" value="ENL_dom"/>
</dbReference>
<feature type="signal peptide" evidence="11">
    <location>
        <begin position="1"/>
        <end position="26"/>
    </location>
</feature>
<dbReference type="CDD" id="cd11019">
    <property type="entry name" value="OsENODL1_like"/>
    <property type="match status" value="1"/>
</dbReference>
<evidence type="ECO:0000256" key="9">
    <source>
        <dbReference type="ARBA" id="ARBA00037868"/>
    </source>
</evidence>
<evidence type="ECO:0000256" key="4">
    <source>
        <dbReference type="ARBA" id="ARBA00023136"/>
    </source>
</evidence>
<gene>
    <name evidence="14" type="primary">LOC103723118</name>
</gene>
<dbReference type="GO" id="GO:0005886">
    <property type="term" value="C:plasma membrane"/>
    <property type="evidence" value="ECO:0007669"/>
    <property type="project" value="TreeGrafter"/>
</dbReference>
<dbReference type="OrthoDB" id="2015640at2759"/>